<protein>
    <submittedName>
        <fullName evidence="1">32828_t:CDS:1</fullName>
    </submittedName>
</protein>
<reference evidence="1" key="1">
    <citation type="submission" date="2021-06" db="EMBL/GenBank/DDBJ databases">
        <authorList>
            <person name="Kallberg Y."/>
            <person name="Tangrot J."/>
            <person name="Rosling A."/>
        </authorList>
    </citation>
    <scope>NUCLEOTIDE SEQUENCE</scope>
    <source>
        <strain evidence="1">MA461A</strain>
    </source>
</reference>
<feature type="non-terminal residue" evidence="1">
    <location>
        <position position="1"/>
    </location>
</feature>
<name>A0ACA9RY61_9GLOM</name>
<evidence type="ECO:0000313" key="1">
    <source>
        <dbReference type="EMBL" id="CAG8815996.1"/>
    </source>
</evidence>
<proteinExistence type="predicted"/>
<gene>
    <name evidence="1" type="ORF">RPERSI_LOCUS24353</name>
</gene>
<dbReference type="Proteomes" id="UP000789920">
    <property type="component" value="Unassembled WGS sequence"/>
</dbReference>
<evidence type="ECO:0000313" key="2">
    <source>
        <dbReference type="Proteomes" id="UP000789920"/>
    </source>
</evidence>
<keyword evidence="2" id="KW-1185">Reference proteome</keyword>
<dbReference type="EMBL" id="CAJVQC010077999">
    <property type="protein sequence ID" value="CAG8815996.1"/>
    <property type="molecule type" value="Genomic_DNA"/>
</dbReference>
<sequence length="51" mass="5860">DILKMYAMRKESSLHIYRPITSARIPLQIRITIVVSIGQSSEEKEEQANNT</sequence>
<accession>A0ACA9RY61</accession>
<comment type="caution">
    <text evidence="1">The sequence shown here is derived from an EMBL/GenBank/DDBJ whole genome shotgun (WGS) entry which is preliminary data.</text>
</comment>
<organism evidence="1 2">
    <name type="scientific">Racocetra persica</name>
    <dbReference type="NCBI Taxonomy" id="160502"/>
    <lineage>
        <taxon>Eukaryota</taxon>
        <taxon>Fungi</taxon>
        <taxon>Fungi incertae sedis</taxon>
        <taxon>Mucoromycota</taxon>
        <taxon>Glomeromycotina</taxon>
        <taxon>Glomeromycetes</taxon>
        <taxon>Diversisporales</taxon>
        <taxon>Gigasporaceae</taxon>
        <taxon>Racocetra</taxon>
    </lineage>
</organism>
<feature type="non-terminal residue" evidence="1">
    <location>
        <position position="51"/>
    </location>
</feature>